<feature type="coiled-coil region" evidence="1">
    <location>
        <begin position="47"/>
        <end position="74"/>
    </location>
</feature>
<proteinExistence type="predicted"/>
<accession>A0A914Y281</accession>
<keyword evidence="3" id="KW-1185">Reference proteome</keyword>
<dbReference type="Proteomes" id="UP000887577">
    <property type="component" value="Unplaced"/>
</dbReference>
<dbReference type="AlphaFoldDB" id="A0A914Y281"/>
<evidence type="ECO:0000313" key="4">
    <source>
        <dbReference type="WBParaSite" id="PSU_v2.g14284.t1"/>
    </source>
</evidence>
<reference evidence="4" key="1">
    <citation type="submission" date="2022-11" db="UniProtKB">
        <authorList>
            <consortium name="WormBaseParasite"/>
        </authorList>
    </citation>
    <scope>IDENTIFICATION</scope>
</reference>
<name>A0A914Y281_9BILA</name>
<dbReference type="WBParaSite" id="PSU_v2.g14284.t1">
    <property type="protein sequence ID" value="PSU_v2.g14284.t1"/>
    <property type="gene ID" value="PSU_v2.g14284"/>
</dbReference>
<evidence type="ECO:0000256" key="2">
    <source>
        <dbReference type="SAM" id="MobiDB-lite"/>
    </source>
</evidence>
<protein>
    <submittedName>
        <fullName evidence="4">Uncharacterized protein</fullName>
    </submittedName>
</protein>
<keyword evidence="1" id="KW-0175">Coiled coil</keyword>
<sequence>MLEQEKKIKELEVELVSKVSAESSLRKTIEDTQKSNAEKEKLSQNKINEIQSKCDDSDKKIKGLQTQLESKTKEAFTFQEKVSKLEAAQKDSIDKNIHLKEMQSLKEKHEKEVKAKNEKAEAEINRLKADTEDLAKQLYNGKQTVLRLQSEIREFNDELTDSKSNEEKLKSNIAHLRSTCVNIAEYDKKIEELKTKKLPFYLAMDEIRDGSARDRLGSNTVVEVTKLAYSSGCLNLFSTFEPFEKPFKFKLSNEKPYFKIQINDELEIKSDADKGLSDTLSFIHSCNLTKLDYGRTCINYTDFIKLVSSHTITSFIGGNVVREINGKIKVFVGIAEILKELPNIETCEIHFSSSPDCQKLDELPIFSNLQKFSLHLSNRSMFNIEAFAEFIKKHQNVKFS</sequence>
<feature type="region of interest" description="Disordered" evidence="2">
    <location>
        <begin position="24"/>
        <end position="43"/>
    </location>
</feature>
<evidence type="ECO:0000313" key="3">
    <source>
        <dbReference type="Proteomes" id="UP000887577"/>
    </source>
</evidence>
<organism evidence="3 4">
    <name type="scientific">Panagrolaimus superbus</name>
    <dbReference type="NCBI Taxonomy" id="310955"/>
    <lineage>
        <taxon>Eukaryota</taxon>
        <taxon>Metazoa</taxon>
        <taxon>Ecdysozoa</taxon>
        <taxon>Nematoda</taxon>
        <taxon>Chromadorea</taxon>
        <taxon>Rhabditida</taxon>
        <taxon>Tylenchina</taxon>
        <taxon>Panagrolaimomorpha</taxon>
        <taxon>Panagrolaimoidea</taxon>
        <taxon>Panagrolaimidae</taxon>
        <taxon>Panagrolaimus</taxon>
    </lineage>
</organism>
<feature type="coiled-coil region" evidence="1">
    <location>
        <begin position="99"/>
        <end position="172"/>
    </location>
</feature>
<evidence type="ECO:0000256" key="1">
    <source>
        <dbReference type="SAM" id="Coils"/>
    </source>
</evidence>